<evidence type="ECO:0000313" key="3">
    <source>
        <dbReference type="Proteomes" id="UP000437736"/>
    </source>
</evidence>
<evidence type="ECO:0000256" key="1">
    <source>
        <dbReference type="ARBA" id="ARBA00023125"/>
    </source>
</evidence>
<keyword evidence="3" id="KW-1185">Reference proteome</keyword>
<dbReference type="NCBIfam" id="TIGR00738">
    <property type="entry name" value="rrf2_super"/>
    <property type="match status" value="1"/>
</dbReference>
<dbReference type="InterPro" id="IPR036388">
    <property type="entry name" value="WH-like_DNA-bd_sf"/>
</dbReference>
<dbReference type="Gene3D" id="1.10.10.10">
    <property type="entry name" value="Winged helix-like DNA-binding domain superfamily/Winged helix DNA-binding domain"/>
    <property type="match status" value="1"/>
</dbReference>
<keyword evidence="1" id="KW-0238">DNA-binding</keyword>
<protein>
    <submittedName>
        <fullName evidence="2">Rrf2 family transcriptional regulator</fullName>
    </submittedName>
</protein>
<gene>
    <name evidence="2" type="ORF">GHK86_21850</name>
</gene>
<dbReference type="PANTHER" id="PTHR33221">
    <property type="entry name" value="WINGED HELIX-TURN-HELIX TRANSCRIPTIONAL REGULATOR, RRF2 FAMILY"/>
    <property type="match status" value="1"/>
</dbReference>
<evidence type="ECO:0000313" key="2">
    <source>
        <dbReference type="EMBL" id="MST35362.1"/>
    </source>
</evidence>
<name>A0ABW9R095_9ACTN</name>
<comment type="caution">
    <text evidence="2">The sequence shown here is derived from an EMBL/GenBank/DDBJ whole genome shotgun (WGS) entry which is preliminary data.</text>
</comment>
<dbReference type="InterPro" id="IPR036390">
    <property type="entry name" value="WH_DNA-bd_sf"/>
</dbReference>
<proteinExistence type="predicted"/>
<dbReference type="PANTHER" id="PTHR33221:SF5">
    <property type="entry name" value="HTH-TYPE TRANSCRIPTIONAL REGULATOR ISCR"/>
    <property type="match status" value="1"/>
</dbReference>
<sequence>MQISARADYGLRALAELAARQDRSHTVTELAAAQGMPARFLQNILLQLRRRGLLQSQRGVDGGYRLARPAAEITVAEVLRALEGPLAGVRGALPEHVEYAGTAEPIADVWLAV</sequence>
<organism evidence="2 3">
    <name type="scientific">Acidiferrimicrobium australe</name>
    <dbReference type="NCBI Taxonomy" id="2664430"/>
    <lineage>
        <taxon>Bacteria</taxon>
        <taxon>Bacillati</taxon>
        <taxon>Actinomycetota</taxon>
        <taxon>Acidimicrobiia</taxon>
        <taxon>Acidimicrobiales</taxon>
        <taxon>Acidimicrobiaceae</taxon>
        <taxon>Acidiferrimicrobium</taxon>
    </lineage>
</organism>
<dbReference type="PROSITE" id="PS51197">
    <property type="entry name" value="HTH_RRF2_2"/>
    <property type="match status" value="1"/>
</dbReference>
<dbReference type="Pfam" id="PF02082">
    <property type="entry name" value="Rrf2"/>
    <property type="match status" value="1"/>
</dbReference>
<dbReference type="InterPro" id="IPR030489">
    <property type="entry name" value="TR_Rrf2-type_CS"/>
</dbReference>
<feature type="non-terminal residue" evidence="2">
    <location>
        <position position="113"/>
    </location>
</feature>
<dbReference type="EMBL" id="WJHE01001668">
    <property type="protein sequence ID" value="MST35362.1"/>
    <property type="molecule type" value="Genomic_DNA"/>
</dbReference>
<accession>A0ABW9R095</accession>
<dbReference type="Proteomes" id="UP000437736">
    <property type="component" value="Unassembled WGS sequence"/>
</dbReference>
<dbReference type="PROSITE" id="PS01332">
    <property type="entry name" value="HTH_RRF2_1"/>
    <property type="match status" value="1"/>
</dbReference>
<reference evidence="2 3" key="1">
    <citation type="submission" date="2019-11" db="EMBL/GenBank/DDBJ databases">
        <title>Acidiferrimicrobium australis gen. nov., sp. nov., an acidophilic and obligately heterotrophic, member of the Actinobacteria that catalyses dissimilatory oxido- reduction of iron isolated from metal-rich acidic water in Chile.</title>
        <authorList>
            <person name="Gonzalez D."/>
            <person name="Huber K."/>
            <person name="Hedrich S."/>
            <person name="Rojas-Villalobos C."/>
            <person name="Quatrini R."/>
            <person name="Dinamarca M.A."/>
            <person name="Schwarz A."/>
            <person name="Canales C."/>
            <person name="Nancucheo I."/>
        </authorList>
    </citation>
    <scope>NUCLEOTIDE SEQUENCE [LARGE SCALE GENOMIC DNA]</scope>
    <source>
        <strain evidence="2 3">USS-CCA1</strain>
    </source>
</reference>
<dbReference type="SUPFAM" id="SSF46785">
    <property type="entry name" value="Winged helix' DNA-binding domain"/>
    <property type="match status" value="1"/>
</dbReference>
<dbReference type="InterPro" id="IPR000944">
    <property type="entry name" value="Tscrpt_reg_Rrf2"/>
</dbReference>